<feature type="transmembrane region" description="Helical" evidence="10">
    <location>
        <begin position="92"/>
        <end position="109"/>
    </location>
</feature>
<gene>
    <name evidence="12" type="ORF">M6B22_13690</name>
</gene>
<dbReference type="Pfam" id="PF07884">
    <property type="entry name" value="VKOR"/>
    <property type="match status" value="1"/>
</dbReference>
<dbReference type="Gene3D" id="1.20.1440.130">
    <property type="entry name" value="VKOR domain"/>
    <property type="match status" value="1"/>
</dbReference>
<evidence type="ECO:0000256" key="1">
    <source>
        <dbReference type="ARBA" id="ARBA00004141"/>
    </source>
</evidence>
<reference evidence="12" key="1">
    <citation type="submission" date="2022-05" db="EMBL/GenBank/DDBJ databases">
        <title>Jatrophihabitans sp. SB3-54 whole genome sequence.</title>
        <authorList>
            <person name="Suh M.K."/>
            <person name="Eom M.K."/>
            <person name="Kim J.S."/>
            <person name="Kim H.S."/>
            <person name="Do H.E."/>
            <person name="Shin Y.K."/>
            <person name="Lee J.-S."/>
        </authorList>
    </citation>
    <scope>NUCLEOTIDE SEQUENCE</scope>
    <source>
        <strain evidence="12">SB3-54</strain>
    </source>
</reference>
<evidence type="ECO:0000259" key="11">
    <source>
        <dbReference type="SMART" id="SM00756"/>
    </source>
</evidence>
<accession>A0ABY7JWY0</accession>
<proteinExistence type="inferred from homology"/>
<sequence>MPAELARRGLAPFAVALFGLAVSGYLTVEHYAAAPALLACPESAVVNCAKVTTSSWSQIGPLPVAVLGLGYFLVMTALTAPPAWRLPRLNTVRISGAAAGVLMALYLIWVELFRVEAICLWCTAVHAAAVALLSSVLWTSSSSR</sequence>
<evidence type="ECO:0000256" key="6">
    <source>
        <dbReference type="ARBA" id="ARBA00023002"/>
    </source>
</evidence>
<evidence type="ECO:0000313" key="12">
    <source>
        <dbReference type="EMBL" id="WAX55591.1"/>
    </source>
</evidence>
<evidence type="ECO:0000256" key="5">
    <source>
        <dbReference type="ARBA" id="ARBA00022989"/>
    </source>
</evidence>
<keyword evidence="6" id="KW-0560">Oxidoreductase</keyword>
<evidence type="ECO:0000256" key="10">
    <source>
        <dbReference type="SAM" id="Phobius"/>
    </source>
</evidence>
<comment type="similarity">
    <text evidence="2">Belongs to the VKOR family.</text>
</comment>
<evidence type="ECO:0000313" key="13">
    <source>
        <dbReference type="Proteomes" id="UP001164693"/>
    </source>
</evidence>
<feature type="transmembrane region" description="Helical" evidence="10">
    <location>
        <begin position="62"/>
        <end position="80"/>
    </location>
</feature>
<dbReference type="InterPro" id="IPR012932">
    <property type="entry name" value="VKOR"/>
</dbReference>
<keyword evidence="3 10" id="KW-0812">Transmembrane</keyword>
<dbReference type="Proteomes" id="UP001164693">
    <property type="component" value="Chromosome"/>
</dbReference>
<organism evidence="12 13">
    <name type="scientific">Jatrophihabitans cynanchi</name>
    <dbReference type="NCBI Taxonomy" id="2944128"/>
    <lineage>
        <taxon>Bacteria</taxon>
        <taxon>Bacillati</taxon>
        <taxon>Actinomycetota</taxon>
        <taxon>Actinomycetes</taxon>
        <taxon>Jatrophihabitantales</taxon>
        <taxon>Jatrophihabitantaceae</taxon>
        <taxon>Jatrophihabitans</taxon>
    </lineage>
</organism>
<keyword evidence="9" id="KW-0676">Redox-active center</keyword>
<keyword evidence="5 10" id="KW-1133">Transmembrane helix</keyword>
<keyword evidence="13" id="KW-1185">Reference proteome</keyword>
<evidence type="ECO:0000256" key="8">
    <source>
        <dbReference type="ARBA" id="ARBA00023157"/>
    </source>
</evidence>
<evidence type="ECO:0000256" key="3">
    <source>
        <dbReference type="ARBA" id="ARBA00022692"/>
    </source>
</evidence>
<dbReference type="InterPro" id="IPR038354">
    <property type="entry name" value="VKOR_sf"/>
</dbReference>
<dbReference type="CDD" id="cd12918">
    <property type="entry name" value="VKOR_arc"/>
    <property type="match status" value="1"/>
</dbReference>
<dbReference type="SMART" id="SM00756">
    <property type="entry name" value="VKc"/>
    <property type="match status" value="1"/>
</dbReference>
<dbReference type="EMBL" id="CP097463">
    <property type="protein sequence ID" value="WAX55591.1"/>
    <property type="molecule type" value="Genomic_DNA"/>
</dbReference>
<feature type="transmembrane region" description="Helical" evidence="10">
    <location>
        <begin position="115"/>
        <end position="138"/>
    </location>
</feature>
<evidence type="ECO:0000256" key="4">
    <source>
        <dbReference type="ARBA" id="ARBA00022719"/>
    </source>
</evidence>
<dbReference type="RefSeq" id="WP_269442109.1">
    <property type="nucleotide sequence ID" value="NZ_CP097463.1"/>
</dbReference>
<keyword evidence="8" id="KW-1015">Disulfide bond</keyword>
<protein>
    <submittedName>
        <fullName evidence="12">Vitamin K epoxide reductase family protein</fullName>
    </submittedName>
</protein>
<keyword evidence="4" id="KW-0874">Quinone</keyword>
<evidence type="ECO:0000256" key="2">
    <source>
        <dbReference type="ARBA" id="ARBA00006214"/>
    </source>
</evidence>
<name>A0ABY7JWY0_9ACTN</name>
<feature type="domain" description="Vitamin K epoxide reductase" evidence="11">
    <location>
        <begin position="5"/>
        <end position="140"/>
    </location>
</feature>
<evidence type="ECO:0000256" key="7">
    <source>
        <dbReference type="ARBA" id="ARBA00023136"/>
    </source>
</evidence>
<keyword evidence="7 10" id="KW-0472">Membrane</keyword>
<evidence type="ECO:0000256" key="9">
    <source>
        <dbReference type="ARBA" id="ARBA00023284"/>
    </source>
</evidence>
<comment type="subcellular location">
    <subcellularLocation>
        <location evidence="1">Membrane</location>
        <topology evidence="1">Multi-pass membrane protein</topology>
    </subcellularLocation>
</comment>